<proteinExistence type="predicted"/>
<sequence>MELQASAKIEKIIREAHAQITPFLQLSELKIH</sequence>
<accession>A0A0F9V5B0</accession>
<protein>
    <submittedName>
        <fullName evidence="1">Uncharacterized protein</fullName>
    </submittedName>
</protein>
<dbReference type="EMBL" id="LAZR01000673">
    <property type="protein sequence ID" value="KKN61073.1"/>
    <property type="molecule type" value="Genomic_DNA"/>
</dbReference>
<reference evidence="1" key="1">
    <citation type="journal article" date="2015" name="Nature">
        <title>Complex archaea that bridge the gap between prokaryotes and eukaryotes.</title>
        <authorList>
            <person name="Spang A."/>
            <person name="Saw J.H."/>
            <person name="Jorgensen S.L."/>
            <person name="Zaremba-Niedzwiedzka K."/>
            <person name="Martijn J."/>
            <person name="Lind A.E."/>
            <person name="van Eijk R."/>
            <person name="Schleper C."/>
            <person name="Guy L."/>
            <person name="Ettema T.J."/>
        </authorList>
    </citation>
    <scope>NUCLEOTIDE SEQUENCE</scope>
</reference>
<organism evidence="1">
    <name type="scientific">marine sediment metagenome</name>
    <dbReference type="NCBI Taxonomy" id="412755"/>
    <lineage>
        <taxon>unclassified sequences</taxon>
        <taxon>metagenomes</taxon>
        <taxon>ecological metagenomes</taxon>
    </lineage>
</organism>
<evidence type="ECO:0000313" key="1">
    <source>
        <dbReference type="EMBL" id="KKN61073.1"/>
    </source>
</evidence>
<name>A0A0F9V5B0_9ZZZZ</name>
<dbReference type="AlphaFoldDB" id="A0A0F9V5B0"/>
<comment type="caution">
    <text evidence="1">The sequence shown here is derived from an EMBL/GenBank/DDBJ whole genome shotgun (WGS) entry which is preliminary data.</text>
</comment>
<gene>
    <name evidence="1" type="ORF">LCGC14_0525810</name>
</gene>